<dbReference type="SUPFAM" id="SSF53474">
    <property type="entry name" value="alpha/beta-Hydrolases"/>
    <property type="match status" value="1"/>
</dbReference>
<name>A0A8R7QJZ9_TRIUA</name>
<evidence type="ECO:0000313" key="2">
    <source>
        <dbReference type="EnsemblPlants" id="TuG1812G0600000537.01.T01"/>
    </source>
</evidence>
<dbReference type="Gene3D" id="3.40.50.1820">
    <property type="entry name" value="alpha/beta hydrolase"/>
    <property type="match status" value="1"/>
</dbReference>
<dbReference type="EnsemblPlants" id="TuG1812G0600000537.01.T01">
    <property type="protein sequence ID" value="TuG1812G0600000537.01.T01"/>
    <property type="gene ID" value="TuG1812G0600000537.01"/>
</dbReference>
<keyword evidence="3" id="KW-1185">Reference proteome</keyword>
<reference evidence="3" key="1">
    <citation type="journal article" date="2013" name="Nature">
        <title>Draft genome of the wheat A-genome progenitor Triticum urartu.</title>
        <authorList>
            <person name="Ling H.Q."/>
            <person name="Zhao S."/>
            <person name="Liu D."/>
            <person name="Wang J."/>
            <person name="Sun H."/>
            <person name="Zhang C."/>
            <person name="Fan H."/>
            <person name="Li D."/>
            <person name="Dong L."/>
            <person name="Tao Y."/>
            <person name="Gao C."/>
            <person name="Wu H."/>
            <person name="Li Y."/>
            <person name="Cui Y."/>
            <person name="Guo X."/>
            <person name="Zheng S."/>
            <person name="Wang B."/>
            <person name="Yu K."/>
            <person name="Liang Q."/>
            <person name="Yang W."/>
            <person name="Lou X."/>
            <person name="Chen J."/>
            <person name="Feng M."/>
            <person name="Jian J."/>
            <person name="Zhang X."/>
            <person name="Luo G."/>
            <person name="Jiang Y."/>
            <person name="Liu J."/>
            <person name="Wang Z."/>
            <person name="Sha Y."/>
            <person name="Zhang B."/>
            <person name="Wu H."/>
            <person name="Tang D."/>
            <person name="Shen Q."/>
            <person name="Xue P."/>
            <person name="Zou S."/>
            <person name="Wang X."/>
            <person name="Liu X."/>
            <person name="Wang F."/>
            <person name="Yang Y."/>
            <person name="An X."/>
            <person name="Dong Z."/>
            <person name="Zhang K."/>
            <person name="Zhang X."/>
            <person name="Luo M.C."/>
            <person name="Dvorak J."/>
            <person name="Tong Y."/>
            <person name="Wang J."/>
            <person name="Yang H."/>
            <person name="Li Z."/>
            <person name="Wang D."/>
            <person name="Zhang A."/>
            <person name="Wang J."/>
        </authorList>
    </citation>
    <scope>NUCLEOTIDE SEQUENCE</scope>
    <source>
        <strain evidence="3">cv. G1812</strain>
    </source>
</reference>
<evidence type="ECO:0008006" key="4">
    <source>
        <dbReference type="Google" id="ProtNLM"/>
    </source>
</evidence>
<sequence>MNTTALQHRPSAACFADQLRLVYDPAAGDYRNVPGVETRDPRPLFRLHRRLRLRRQWKQRALHEYARGGVGADRVHTTETARTSSALRTTSSTRPPSREFSLFRRSLTALVEHASGTSGGKPVVLVSHSQGGQFALEFLSRSPLA</sequence>
<dbReference type="InterPro" id="IPR029058">
    <property type="entry name" value="AB_hydrolase_fold"/>
</dbReference>
<reference evidence="2" key="3">
    <citation type="submission" date="2022-06" db="UniProtKB">
        <authorList>
            <consortium name="EnsemblPlants"/>
        </authorList>
    </citation>
    <scope>IDENTIFICATION</scope>
</reference>
<dbReference type="Proteomes" id="UP000015106">
    <property type="component" value="Chromosome 6"/>
</dbReference>
<accession>A0A8R7QJZ9</accession>
<organism evidence="2 3">
    <name type="scientific">Triticum urartu</name>
    <name type="common">Red wild einkorn</name>
    <name type="synonym">Crithodium urartu</name>
    <dbReference type="NCBI Taxonomy" id="4572"/>
    <lineage>
        <taxon>Eukaryota</taxon>
        <taxon>Viridiplantae</taxon>
        <taxon>Streptophyta</taxon>
        <taxon>Embryophyta</taxon>
        <taxon>Tracheophyta</taxon>
        <taxon>Spermatophyta</taxon>
        <taxon>Magnoliopsida</taxon>
        <taxon>Liliopsida</taxon>
        <taxon>Poales</taxon>
        <taxon>Poaceae</taxon>
        <taxon>BOP clade</taxon>
        <taxon>Pooideae</taxon>
        <taxon>Triticodae</taxon>
        <taxon>Triticeae</taxon>
        <taxon>Triticinae</taxon>
        <taxon>Triticum</taxon>
    </lineage>
</organism>
<dbReference type="Gramene" id="TuG1812G0600000537.01.T01">
    <property type="protein sequence ID" value="TuG1812G0600000537.01.T01"/>
    <property type="gene ID" value="TuG1812G0600000537.01"/>
</dbReference>
<feature type="region of interest" description="Disordered" evidence="1">
    <location>
        <begin position="68"/>
        <end position="98"/>
    </location>
</feature>
<protein>
    <recommendedName>
        <fullName evidence="4">Lecithin-cholesterol acyltransferase-like 1</fullName>
    </recommendedName>
</protein>
<evidence type="ECO:0000256" key="1">
    <source>
        <dbReference type="SAM" id="MobiDB-lite"/>
    </source>
</evidence>
<proteinExistence type="predicted"/>
<reference evidence="2" key="2">
    <citation type="submission" date="2018-03" db="EMBL/GenBank/DDBJ databases">
        <title>The Triticum urartu genome reveals the dynamic nature of wheat genome evolution.</title>
        <authorList>
            <person name="Ling H."/>
            <person name="Ma B."/>
            <person name="Shi X."/>
            <person name="Liu H."/>
            <person name="Dong L."/>
            <person name="Sun H."/>
            <person name="Cao Y."/>
            <person name="Gao Q."/>
            <person name="Zheng S."/>
            <person name="Li Y."/>
            <person name="Yu Y."/>
            <person name="Du H."/>
            <person name="Qi M."/>
            <person name="Li Y."/>
            <person name="Yu H."/>
            <person name="Cui Y."/>
            <person name="Wang N."/>
            <person name="Chen C."/>
            <person name="Wu H."/>
            <person name="Zhao Y."/>
            <person name="Zhang J."/>
            <person name="Li Y."/>
            <person name="Zhou W."/>
            <person name="Zhang B."/>
            <person name="Hu W."/>
            <person name="Eijk M."/>
            <person name="Tang J."/>
            <person name="Witsenboer H."/>
            <person name="Zhao S."/>
            <person name="Li Z."/>
            <person name="Zhang A."/>
            <person name="Wang D."/>
            <person name="Liang C."/>
        </authorList>
    </citation>
    <scope>NUCLEOTIDE SEQUENCE [LARGE SCALE GENOMIC DNA]</scope>
    <source>
        <strain evidence="2">cv. G1812</strain>
    </source>
</reference>
<evidence type="ECO:0000313" key="3">
    <source>
        <dbReference type="Proteomes" id="UP000015106"/>
    </source>
</evidence>
<dbReference type="AlphaFoldDB" id="A0A8R7QJZ9"/>
<feature type="compositionally biased region" description="Low complexity" evidence="1">
    <location>
        <begin position="80"/>
        <end position="98"/>
    </location>
</feature>